<protein>
    <submittedName>
        <fullName evidence="1">Uncharacterized protein</fullName>
    </submittedName>
</protein>
<keyword evidence="2" id="KW-1185">Reference proteome</keyword>
<reference evidence="1 2" key="1">
    <citation type="journal article" date="2022" name="Syst. Appl. Microbiol.">
        <title>Rhodopirellula aestuarii sp. nov., a novel member of the genus Rhodopirellula isolated from brackish sediments collected in the Tagus River estuary, Portugal.</title>
        <authorList>
            <person name="Vitorino I.R."/>
            <person name="Klimek D."/>
            <person name="Calusinska M."/>
            <person name="Lobo-da-Cunha A."/>
            <person name="Vasconcelos V."/>
            <person name="Lage O.M."/>
        </authorList>
    </citation>
    <scope>NUCLEOTIDE SEQUENCE [LARGE SCALE GENOMIC DNA]</scope>
    <source>
        <strain evidence="1 2">ICT_H3.1</strain>
    </source>
</reference>
<accession>A0ABT0U9G9</accession>
<evidence type="ECO:0000313" key="1">
    <source>
        <dbReference type="EMBL" id="MCM2373582.1"/>
    </source>
</evidence>
<name>A0ABT0U9G9_9BACT</name>
<dbReference type="EMBL" id="JAMQBK010000062">
    <property type="protein sequence ID" value="MCM2373582.1"/>
    <property type="molecule type" value="Genomic_DNA"/>
</dbReference>
<gene>
    <name evidence="1" type="ORF">NB063_23465</name>
</gene>
<comment type="caution">
    <text evidence="1">The sequence shown here is derived from an EMBL/GenBank/DDBJ whole genome shotgun (WGS) entry which is preliminary data.</text>
</comment>
<dbReference type="RefSeq" id="WP_250931335.1">
    <property type="nucleotide sequence ID" value="NZ_JAMQBK010000062.1"/>
</dbReference>
<proteinExistence type="predicted"/>
<dbReference type="Proteomes" id="UP001202961">
    <property type="component" value="Unassembled WGS sequence"/>
</dbReference>
<sequence>MSSFFLVGGDVNPVQHAFDDAASSMTRTSVGGGSVPGLASVVDLKGS</sequence>
<organism evidence="1 2">
    <name type="scientific">Aporhodopirellula aestuarii</name>
    <dbReference type="NCBI Taxonomy" id="2950107"/>
    <lineage>
        <taxon>Bacteria</taxon>
        <taxon>Pseudomonadati</taxon>
        <taxon>Planctomycetota</taxon>
        <taxon>Planctomycetia</taxon>
        <taxon>Pirellulales</taxon>
        <taxon>Pirellulaceae</taxon>
        <taxon>Aporhodopirellula</taxon>
    </lineage>
</organism>
<evidence type="ECO:0000313" key="2">
    <source>
        <dbReference type="Proteomes" id="UP001202961"/>
    </source>
</evidence>